<protein>
    <submittedName>
        <fullName evidence="2">Uncharacterized protein</fullName>
    </submittedName>
</protein>
<dbReference type="AlphaFoldDB" id="A0AAD5YCG8"/>
<proteinExistence type="predicted"/>
<dbReference type="EMBL" id="JANAWD010000344">
    <property type="protein sequence ID" value="KAJ3481022.1"/>
    <property type="molecule type" value="Genomic_DNA"/>
</dbReference>
<feature type="region of interest" description="Disordered" evidence="1">
    <location>
        <begin position="1"/>
        <end position="59"/>
    </location>
</feature>
<keyword evidence="3" id="KW-1185">Reference proteome</keyword>
<name>A0AAD5YCG8_9APHY</name>
<organism evidence="2 3">
    <name type="scientific">Meripilus lineatus</name>
    <dbReference type="NCBI Taxonomy" id="2056292"/>
    <lineage>
        <taxon>Eukaryota</taxon>
        <taxon>Fungi</taxon>
        <taxon>Dikarya</taxon>
        <taxon>Basidiomycota</taxon>
        <taxon>Agaricomycotina</taxon>
        <taxon>Agaricomycetes</taxon>
        <taxon>Polyporales</taxon>
        <taxon>Meripilaceae</taxon>
        <taxon>Meripilus</taxon>
    </lineage>
</organism>
<dbReference type="Proteomes" id="UP001212997">
    <property type="component" value="Unassembled WGS sequence"/>
</dbReference>
<evidence type="ECO:0000256" key="1">
    <source>
        <dbReference type="SAM" id="MobiDB-lite"/>
    </source>
</evidence>
<feature type="compositionally biased region" description="Gly residues" evidence="1">
    <location>
        <begin position="25"/>
        <end position="45"/>
    </location>
</feature>
<evidence type="ECO:0000313" key="3">
    <source>
        <dbReference type="Proteomes" id="UP001212997"/>
    </source>
</evidence>
<sequence length="105" mass="10661">MEQSQGMGGGYDNLTQSQTDSQHDMGGGQGIKGSGVAGGYTGSGGSQAQAGAQGAQAEKQDWLDKGISMAGKKFGVNVSQENADKAGDFVNKEFNKREGGSPSIT</sequence>
<gene>
    <name evidence="2" type="ORF">NLI96_g7944</name>
</gene>
<comment type="caution">
    <text evidence="2">The sequence shown here is derived from an EMBL/GenBank/DDBJ whole genome shotgun (WGS) entry which is preliminary data.</text>
</comment>
<feature type="compositionally biased region" description="Gly residues" evidence="1">
    <location>
        <begin position="1"/>
        <end position="11"/>
    </location>
</feature>
<evidence type="ECO:0000313" key="2">
    <source>
        <dbReference type="EMBL" id="KAJ3481022.1"/>
    </source>
</evidence>
<reference evidence="2" key="1">
    <citation type="submission" date="2022-07" db="EMBL/GenBank/DDBJ databases">
        <title>Genome Sequence of Physisporinus lineatus.</title>
        <authorList>
            <person name="Buettner E."/>
        </authorList>
    </citation>
    <scope>NUCLEOTIDE SEQUENCE</scope>
    <source>
        <strain evidence="2">VT162</strain>
    </source>
</reference>
<feature type="compositionally biased region" description="Low complexity" evidence="1">
    <location>
        <begin position="46"/>
        <end position="57"/>
    </location>
</feature>
<accession>A0AAD5YCG8</accession>